<dbReference type="Pfam" id="PF20482">
    <property type="entry name" value="DUF6722"/>
    <property type="match status" value="1"/>
</dbReference>
<sequence>MGNWSERQEEKREGKEKEKTSRETLGKYFYDLSKLSFTALFLGGGVSLVLDFQNINYWVLVSFGAFTSFIFAYIGYKILKK</sequence>
<protein>
    <submittedName>
        <fullName evidence="3">Uncharacterized protein</fullName>
    </submittedName>
</protein>
<proteinExistence type="predicted"/>
<dbReference type="EMBL" id="CP083680">
    <property type="protein sequence ID" value="UYU67284.1"/>
    <property type="molecule type" value="Genomic_DNA"/>
</dbReference>
<feature type="transmembrane region" description="Helical" evidence="2">
    <location>
        <begin position="55"/>
        <end position="76"/>
    </location>
</feature>
<keyword evidence="2" id="KW-0472">Membrane</keyword>
<dbReference type="Proteomes" id="UP000782901">
    <property type="component" value="Unassembled WGS sequence"/>
</dbReference>
<evidence type="ECO:0000256" key="1">
    <source>
        <dbReference type="SAM" id="MobiDB-lite"/>
    </source>
</evidence>
<evidence type="ECO:0000313" key="6">
    <source>
        <dbReference type="Proteomes" id="UP001156218"/>
    </source>
</evidence>
<reference evidence="3" key="1">
    <citation type="submission" date="2021-02" db="EMBL/GenBank/DDBJ databases">
        <title>Infant gut strain persistence is associated with maternal origin, phylogeny, and functional potential including surface adhesion and iron acquisition.</title>
        <authorList>
            <person name="Lou Y.C."/>
        </authorList>
    </citation>
    <scope>NUCLEOTIDE SEQUENCE</scope>
    <source>
        <strain evidence="3">L3_082_243G1_dasL3_082_243G1_maxbin2.maxbin.015s ta_sub</strain>
    </source>
</reference>
<feature type="transmembrane region" description="Helical" evidence="2">
    <location>
        <begin position="28"/>
        <end position="49"/>
    </location>
</feature>
<evidence type="ECO:0000313" key="5">
    <source>
        <dbReference type="Proteomes" id="UP000782901"/>
    </source>
</evidence>
<gene>
    <name evidence="3" type="ORF">KHY35_08215</name>
    <name evidence="4" type="ORF">KQP68_03105</name>
</gene>
<dbReference type="Proteomes" id="UP001156218">
    <property type="component" value="Chromosome"/>
</dbReference>
<feature type="region of interest" description="Disordered" evidence="1">
    <location>
        <begin position="1"/>
        <end position="21"/>
    </location>
</feature>
<keyword evidence="2" id="KW-0812">Transmembrane</keyword>
<evidence type="ECO:0000313" key="4">
    <source>
        <dbReference type="EMBL" id="UYU67284.1"/>
    </source>
</evidence>
<reference evidence="4 6" key="2">
    <citation type="submission" date="2021-06" db="EMBL/GenBank/DDBJ databases">
        <title>Interrogation of the integrated mobile genetic elements in gut-associated Bacteroides with a consensus prediction approach.</title>
        <authorList>
            <person name="Campbell D.E."/>
            <person name="Leigh J.R."/>
            <person name="Kim T."/>
            <person name="England W."/>
            <person name="Whitaker R.J."/>
            <person name="Degnan P.H."/>
        </authorList>
    </citation>
    <scope>NUCLEOTIDE SEQUENCE [LARGE SCALE GENOMIC DNA]</scope>
    <source>
        <strain evidence="4 6">WAL8669</strain>
    </source>
</reference>
<dbReference type="InterPro" id="IPR046568">
    <property type="entry name" value="DUF6722"/>
</dbReference>
<evidence type="ECO:0000256" key="2">
    <source>
        <dbReference type="SAM" id="Phobius"/>
    </source>
</evidence>
<dbReference type="RefSeq" id="WP_117577190.1">
    <property type="nucleotide sequence ID" value="NZ_CP083680.1"/>
</dbReference>
<evidence type="ECO:0000313" key="3">
    <source>
        <dbReference type="EMBL" id="MBS5410686.1"/>
    </source>
</evidence>
<name>A0A943DMX3_BACT4</name>
<dbReference type="AlphaFoldDB" id="A0A943DMX3"/>
<keyword evidence="2" id="KW-1133">Transmembrane helix</keyword>
<organism evidence="3 5">
    <name type="scientific">Bacteroides thetaiotaomicron</name>
    <dbReference type="NCBI Taxonomy" id="818"/>
    <lineage>
        <taxon>Bacteria</taxon>
        <taxon>Pseudomonadati</taxon>
        <taxon>Bacteroidota</taxon>
        <taxon>Bacteroidia</taxon>
        <taxon>Bacteroidales</taxon>
        <taxon>Bacteroidaceae</taxon>
        <taxon>Bacteroides</taxon>
    </lineage>
</organism>
<dbReference type="EMBL" id="JAGZEE010000010">
    <property type="protein sequence ID" value="MBS5410686.1"/>
    <property type="molecule type" value="Genomic_DNA"/>
</dbReference>
<accession>A0A943DMX3</accession>